<dbReference type="PANTHER" id="PTHR21530:SF7">
    <property type="entry name" value="TRAB DOMAIN-CONTAINING PROTEIN"/>
    <property type="match status" value="1"/>
</dbReference>
<evidence type="ECO:0000313" key="2">
    <source>
        <dbReference type="Proteomes" id="UP000192223"/>
    </source>
</evidence>
<dbReference type="Pfam" id="PF01963">
    <property type="entry name" value="TraB_PrgY_gumN"/>
    <property type="match status" value="1"/>
</dbReference>
<dbReference type="KEGG" id="apln:108743029"/>
<dbReference type="FunCoup" id="A0A1W4XMD4">
    <property type="interactions" value="419"/>
</dbReference>
<accession>A0A1W4XMD4</accession>
<feature type="compositionally biased region" description="Basic and acidic residues" evidence="1">
    <location>
        <begin position="18"/>
        <end position="29"/>
    </location>
</feature>
<proteinExistence type="predicted"/>
<dbReference type="InterPro" id="IPR046345">
    <property type="entry name" value="TraB_PrgY-like"/>
</dbReference>
<protein>
    <submittedName>
        <fullName evidence="3">TraB domain-containing protein</fullName>
    </submittedName>
</protein>
<reference evidence="3" key="1">
    <citation type="submission" date="2025-08" db="UniProtKB">
        <authorList>
            <consortium name="RefSeq"/>
        </authorList>
    </citation>
    <scope>IDENTIFICATION</scope>
    <source>
        <tissue evidence="3">Entire body</tissue>
    </source>
</reference>
<dbReference type="InterPro" id="IPR002816">
    <property type="entry name" value="TraB/PrgY/GumN_fam"/>
</dbReference>
<dbReference type="AlphaFoldDB" id="A0A1W4XMD4"/>
<gene>
    <name evidence="3" type="primary">LOC108743029</name>
</gene>
<feature type="region of interest" description="Disordered" evidence="1">
    <location>
        <begin position="1"/>
        <end position="54"/>
    </location>
</feature>
<sequence>MDTSAEFILSESTVKVGSDSEKSSEKSENFEELLGGESDVSSTESNENRSLEDFDNNLPETVTLLKHPSTGVKVYLVGTAHFSKESQEDVIKVIRNVQPHIVMLELCKARTSILSFDEETILEESKNIDMQRILSTIRSNGVYNGIMYLLLLNMNSHLTREIGMAPGGEFRAAFKEAVKLQNCGVHLGDRPIQITLQRALAKLSWFQTIKLAWHLLTTKGPISKEEIERTKKRDMLEQLLAEMSGQYPALGEVFVDERDVYLTHSLQMAATLKLQPKTHLENVMEPLRVVGVVGLGHVMGITKLWNIDQRPYVDAILTVPPPSTSWKILKITVRVSVLTLGCYLLYRFVPVPQVLKETCQDVLDKITTTTKDP</sequence>
<dbReference type="OrthoDB" id="48306at2759"/>
<dbReference type="RefSeq" id="XP_018333937.1">
    <property type="nucleotide sequence ID" value="XM_018478435.1"/>
</dbReference>
<name>A0A1W4XMD4_AGRPL</name>
<dbReference type="CDD" id="cd14726">
    <property type="entry name" value="TraB_PrgY-like"/>
    <property type="match status" value="1"/>
</dbReference>
<dbReference type="STRING" id="224129.A0A1W4XMD4"/>
<dbReference type="GeneID" id="108743029"/>
<organism evidence="2 3">
    <name type="scientific">Agrilus planipennis</name>
    <name type="common">Emerald ash borer</name>
    <name type="synonym">Agrilus marcopoli</name>
    <dbReference type="NCBI Taxonomy" id="224129"/>
    <lineage>
        <taxon>Eukaryota</taxon>
        <taxon>Metazoa</taxon>
        <taxon>Ecdysozoa</taxon>
        <taxon>Arthropoda</taxon>
        <taxon>Hexapoda</taxon>
        <taxon>Insecta</taxon>
        <taxon>Pterygota</taxon>
        <taxon>Neoptera</taxon>
        <taxon>Endopterygota</taxon>
        <taxon>Coleoptera</taxon>
        <taxon>Polyphaga</taxon>
        <taxon>Elateriformia</taxon>
        <taxon>Buprestoidea</taxon>
        <taxon>Buprestidae</taxon>
        <taxon>Agrilinae</taxon>
        <taxon>Agrilus</taxon>
    </lineage>
</organism>
<evidence type="ECO:0000256" key="1">
    <source>
        <dbReference type="SAM" id="MobiDB-lite"/>
    </source>
</evidence>
<evidence type="ECO:0000313" key="3">
    <source>
        <dbReference type="RefSeq" id="XP_018333937.1"/>
    </source>
</evidence>
<dbReference type="PANTHER" id="PTHR21530">
    <property type="entry name" value="PHEROMONE SHUTDOWN PROTEIN"/>
    <property type="match status" value="1"/>
</dbReference>
<dbReference type="Proteomes" id="UP000192223">
    <property type="component" value="Unplaced"/>
</dbReference>
<dbReference type="InParanoid" id="A0A1W4XMD4"/>
<keyword evidence="2" id="KW-1185">Reference proteome</keyword>